<dbReference type="PANTHER" id="PTHR22807:SF30">
    <property type="entry name" value="28S RRNA (CYTOSINE(4447)-C(5))-METHYLTRANSFERASE-RELATED"/>
    <property type="match status" value="1"/>
</dbReference>
<dbReference type="Gene3D" id="3.30.70.1170">
    <property type="entry name" value="Sun protein, domain 3"/>
    <property type="match status" value="1"/>
</dbReference>
<dbReference type="PRINTS" id="PR02012">
    <property type="entry name" value="RCMTNOP2"/>
</dbReference>
<dbReference type="InterPro" id="IPR049560">
    <property type="entry name" value="MeTrfase_RsmB-F_NOP2_cat"/>
</dbReference>
<keyword evidence="6 9" id="KW-0949">S-adenosyl-L-methionine</keyword>
<dbReference type="Pfam" id="PF01189">
    <property type="entry name" value="Methyltr_RsmB-F"/>
    <property type="match status" value="1"/>
</dbReference>
<evidence type="ECO:0000313" key="13">
    <source>
        <dbReference type="Proteomes" id="UP000242188"/>
    </source>
</evidence>
<proteinExistence type="inferred from homology"/>
<gene>
    <name evidence="12" type="ORF">KP79_PYT21464</name>
</gene>
<feature type="binding site" evidence="9">
    <location>
        <position position="445"/>
    </location>
    <ligand>
        <name>S-adenosyl-L-methionine</name>
        <dbReference type="ChEBI" id="CHEBI:59789"/>
    </ligand>
</feature>
<dbReference type="InterPro" id="IPR029063">
    <property type="entry name" value="SAM-dependent_MTases_sf"/>
</dbReference>
<dbReference type="NCBIfam" id="TIGR00446">
    <property type="entry name" value="nop2p"/>
    <property type="match status" value="1"/>
</dbReference>
<dbReference type="PROSITE" id="PS51686">
    <property type="entry name" value="SAM_MT_RSMB_NOP"/>
    <property type="match status" value="1"/>
</dbReference>
<dbReference type="OrthoDB" id="427002at2759"/>
<dbReference type="InterPro" id="IPR001678">
    <property type="entry name" value="MeTrfase_RsmB-F_NOP2_dom"/>
</dbReference>
<feature type="region of interest" description="Disordered" evidence="10">
    <location>
        <begin position="1"/>
        <end position="192"/>
    </location>
</feature>
<dbReference type="AlphaFoldDB" id="A0A210Q822"/>
<dbReference type="SUPFAM" id="SSF53335">
    <property type="entry name" value="S-adenosyl-L-methionine-dependent methyltransferases"/>
    <property type="match status" value="1"/>
</dbReference>
<dbReference type="Proteomes" id="UP000242188">
    <property type="component" value="Unassembled WGS sequence"/>
</dbReference>
<comment type="similarity">
    <text evidence="2 9">Belongs to the class I-like SAM-binding methyltransferase superfamily. RsmB/NOP family.</text>
</comment>
<dbReference type="EMBL" id="NEDP02004657">
    <property type="protein sequence ID" value="OWF44829.1"/>
    <property type="molecule type" value="Genomic_DNA"/>
</dbReference>
<evidence type="ECO:0000256" key="5">
    <source>
        <dbReference type="ARBA" id="ARBA00022679"/>
    </source>
</evidence>
<dbReference type="InterPro" id="IPR018314">
    <property type="entry name" value="RsmB/NOL1/NOP2-like_CS"/>
</dbReference>
<keyword evidence="3" id="KW-0690">Ribosome biogenesis</keyword>
<dbReference type="STRING" id="6573.A0A210Q822"/>
<keyword evidence="5 9" id="KW-0808">Transferase</keyword>
<feature type="compositionally biased region" description="Basic residues" evidence="10">
    <location>
        <begin position="46"/>
        <end position="58"/>
    </location>
</feature>
<feature type="domain" description="SAM-dependent MTase RsmB/NOP-type" evidence="11">
    <location>
        <begin position="302"/>
        <end position="589"/>
    </location>
</feature>
<evidence type="ECO:0000256" key="2">
    <source>
        <dbReference type="ARBA" id="ARBA00007494"/>
    </source>
</evidence>
<evidence type="ECO:0000256" key="3">
    <source>
        <dbReference type="ARBA" id="ARBA00022517"/>
    </source>
</evidence>
<dbReference type="InterPro" id="IPR023273">
    <property type="entry name" value="RCMT_NOP2"/>
</dbReference>
<feature type="compositionally biased region" description="Basic and acidic residues" evidence="10">
    <location>
        <begin position="72"/>
        <end position="85"/>
    </location>
</feature>
<comment type="caution">
    <text evidence="12">The sequence shown here is derived from an EMBL/GenBank/DDBJ whole genome shotgun (WGS) entry which is preliminary data.</text>
</comment>
<evidence type="ECO:0000259" key="11">
    <source>
        <dbReference type="PROSITE" id="PS51686"/>
    </source>
</evidence>
<feature type="binding site" evidence="9">
    <location>
        <begin position="394"/>
        <end position="400"/>
    </location>
    <ligand>
        <name>S-adenosyl-L-methionine</name>
        <dbReference type="ChEBI" id="CHEBI:59789"/>
    </ligand>
</feature>
<accession>A0A210Q822</accession>
<keyword evidence="13" id="KW-1185">Reference proteome</keyword>
<reference evidence="12 13" key="1">
    <citation type="journal article" date="2017" name="Nat. Ecol. Evol.">
        <title>Scallop genome provides insights into evolution of bilaterian karyotype and development.</title>
        <authorList>
            <person name="Wang S."/>
            <person name="Zhang J."/>
            <person name="Jiao W."/>
            <person name="Li J."/>
            <person name="Xun X."/>
            <person name="Sun Y."/>
            <person name="Guo X."/>
            <person name="Huan P."/>
            <person name="Dong B."/>
            <person name="Zhang L."/>
            <person name="Hu X."/>
            <person name="Sun X."/>
            <person name="Wang J."/>
            <person name="Zhao C."/>
            <person name="Wang Y."/>
            <person name="Wang D."/>
            <person name="Huang X."/>
            <person name="Wang R."/>
            <person name="Lv J."/>
            <person name="Li Y."/>
            <person name="Zhang Z."/>
            <person name="Liu B."/>
            <person name="Lu W."/>
            <person name="Hui Y."/>
            <person name="Liang J."/>
            <person name="Zhou Z."/>
            <person name="Hou R."/>
            <person name="Li X."/>
            <person name="Liu Y."/>
            <person name="Li H."/>
            <person name="Ning X."/>
            <person name="Lin Y."/>
            <person name="Zhao L."/>
            <person name="Xing Q."/>
            <person name="Dou J."/>
            <person name="Li Y."/>
            <person name="Mao J."/>
            <person name="Guo H."/>
            <person name="Dou H."/>
            <person name="Li T."/>
            <person name="Mu C."/>
            <person name="Jiang W."/>
            <person name="Fu Q."/>
            <person name="Fu X."/>
            <person name="Miao Y."/>
            <person name="Liu J."/>
            <person name="Yu Q."/>
            <person name="Li R."/>
            <person name="Liao H."/>
            <person name="Li X."/>
            <person name="Kong Y."/>
            <person name="Jiang Z."/>
            <person name="Chourrout D."/>
            <person name="Li R."/>
            <person name="Bao Z."/>
        </authorList>
    </citation>
    <scope>NUCLEOTIDE SEQUENCE [LARGE SCALE GENOMIC DNA]</scope>
    <source>
        <strain evidence="12 13">PY_sf001</strain>
    </source>
</reference>
<evidence type="ECO:0000256" key="10">
    <source>
        <dbReference type="SAM" id="MobiDB-lite"/>
    </source>
</evidence>
<feature type="compositionally biased region" description="Acidic residues" evidence="10">
    <location>
        <begin position="147"/>
        <end position="189"/>
    </location>
</feature>
<dbReference type="GO" id="GO:0070475">
    <property type="term" value="P:rRNA base methylation"/>
    <property type="evidence" value="ECO:0007669"/>
    <property type="project" value="TreeGrafter"/>
</dbReference>
<protein>
    <submittedName>
        <fullName evidence="12">Ribosomal RNA methyltransferase NOP2</fullName>
    </submittedName>
</protein>
<dbReference type="PROSITE" id="PS01153">
    <property type="entry name" value="NOL1_NOP2_SUN"/>
    <property type="match status" value="1"/>
</dbReference>
<dbReference type="Gene3D" id="3.40.50.150">
    <property type="entry name" value="Vaccinia Virus protein VP39"/>
    <property type="match status" value="1"/>
</dbReference>
<dbReference type="FunFam" id="3.30.70.1170:FF:000001">
    <property type="entry name" value="Ribosomal RNA methyltransferase Nop2"/>
    <property type="match status" value="1"/>
</dbReference>
<dbReference type="PANTHER" id="PTHR22807">
    <property type="entry name" value="NOP2 YEAST -RELATED NOL1/NOP2/FMU SUN DOMAIN-CONTAINING"/>
    <property type="match status" value="1"/>
</dbReference>
<keyword evidence="4 9" id="KW-0489">Methyltransferase</keyword>
<name>A0A210Q822_MIZYE</name>
<dbReference type="InterPro" id="IPR011023">
    <property type="entry name" value="Nop2p"/>
</dbReference>
<evidence type="ECO:0000256" key="4">
    <source>
        <dbReference type="ARBA" id="ARBA00022603"/>
    </source>
</evidence>
<keyword evidence="7 9" id="KW-0694">RNA-binding</keyword>
<feature type="binding site" evidence="9">
    <location>
        <position position="418"/>
    </location>
    <ligand>
        <name>S-adenosyl-L-methionine</name>
        <dbReference type="ChEBI" id="CHEBI:59789"/>
    </ligand>
</feature>
<feature type="compositionally biased region" description="Basic and acidic residues" evidence="10">
    <location>
        <begin position="612"/>
        <end position="622"/>
    </location>
</feature>
<comment type="subcellular location">
    <subcellularLocation>
        <location evidence="1">Nucleus</location>
        <location evidence="1">Nucleolus</location>
    </subcellularLocation>
</comment>
<dbReference type="Pfam" id="PF22458">
    <property type="entry name" value="RsmF-B_ferredox"/>
    <property type="match status" value="1"/>
</dbReference>
<dbReference type="GO" id="GO:0000470">
    <property type="term" value="P:maturation of LSU-rRNA"/>
    <property type="evidence" value="ECO:0007669"/>
    <property type="project" value="TreeGrafter"/>
</dbReference>
<evidence type="ECO:0000256" key="7">
    <source>
        <dbReference type="ARBA" id="ARBA00022884"/>
    </source>
</evidence>
<dbReference type="InterPro" id="IPR054728">
    <property type="entry name" value="RsmB-like_ferredoxin"/>
</dbReference>
<feature type="compositionally biased region" description="Acidic residues" evidence="10">
    <location>
        <begin position="103"/>
        <end position="122"/>
    </location>
</feature>
<feature type="compositionally biased region" description="Basic and acidic residues" evidence="10">
    <location>
        <begin position="123"/>
        <end position="135"/>
    </location>
</feature>
<evidence type="ECO:0000256" key="1">
    <source>
        <dbReference type="ARBA" id="ARBA00004604"/>
    </source>
</evidence>
<evidence type="ECO:0000256" key="8">
    <source>
        <dbReference type="ARBA" id="ARBA00023242"/>
    </source>
</evidence>
<evidence type="ECO:0000313" key="12">
    <source>
        <dbReference type="EMBL" id="OWF44829.1"/>
    </source>
</evidence>
<evidence type="ECO:0000256" key="6">
    <source>
        <dbReference type="ARBA" id="ARBA00022691"/>
    </source>
</evidence>
<dbReference type="PRINTS" id="PR02008">
    <property type="entry name" value="RCMTFAMILY"/>
</dbReference>
<feature type="binding site" evidence="9">
    <location>
        <position position="462"/>
    </location>
    <ligand>
        <name>S-adenosyl-L-methionine</name>
        <dbReference type="ChEBI" id="CHEBI:59789"/>
    </ligand>
</feature>
<feature type="compositionally biased region" description="Basic residues" evidence="10">
    <location>
        <begin position="660"/>
        <end position="673"/>
    </location>
</feature>
<keyword evidence="8" id="KW-0539">Nucleus</keyword>
<dbReference type="GO" id="GO:0005730">
    <property type="term" value="C:nucleolus"/>
    <property type="evidence" value="ECO:0007669"/>
    <property type="project" value="UniProtKB-SubCell"/>
</dbReference>
<evidence type="ECO:0000256" key="9">
    <source>
        <dbReference type="PROSITE-ProRule" id="PRU01023"/>
    </source>
</evidence>
<feature type="active site" description="Nucleophile" evidence="9">
    <location>
        <position position="519"/>
    </location>
</feature>
<organism evidence="12 13">
    <name type="scientific">Mizuhopecten yessoensis</name>
    <name type="common">Japanese scallop</name>
    <name type="synonym">Patinopecten yessoensis</name>
    <dbReference type="NCBI Taxonomy" id="6573"/>
    <lineage>
        <taxon>Eukaryota</taxon>
        <taxon>Metazoa</taxon>
        <taxon>Spiralia</taxon>
        <taxon>Lophotrochozoa</taxon>
        <taxon>Mollusca</taxon>
        <taxon>Bivalvia</taxon>
        <taxon>Autobranchia</taxon>
        <taxon>Pteriomorphia</taxon>
        <taxon>Pectinida</taxon>
        <taxon>Pectinoidea</taxon>
        <taxon>Pectinidae</taxon>
        <taxon>Mizuhopecten</taxon>
    </lineage>
</organism>
<feature type="region of interest" description="Disordered" evidence="10">
    <location>
        <begin position="594"/>
        <end position="681"/>
    </location>
</feature>
<sequence>MGRKRDPTNLVKSGPGRKTKKQKPPQIPNALKNANTEDDDSEKKLSSRQKTRVKKRIQKKEEKMEIKKKKKEEKLQQKTKKESQKPGKFARAPVVSKKRKVEESEEESDDDEEDEEDSDEEETKPVKGYSDENKAWLKPSSKQPLMDSDESDDGESDGVAGDDFDDVGLSDDEEEDEDDSEESGDEDLLPVEKEAKKLEKKREKNKKLAEAELQTNIMDMEKYTLPSGQEVEKEDILCFIDNYPRIKEVMHVLADFKERREPGRSRQDYVRQLRSDFCTYYSYNDFLMEKIMSLFPLEIQEFLEANEVPRPVTIRTNTLKTRRRDLAQALINRGVNLDPIGKWSKVGLIVFDTQVPLGATPEYLAGHYILQGGSSFLPVMALAPQENERILDMASAPGGKTTYIAALMKNTGTIFANDANADRAKAIVGNTHRMGITNTIVCHHDGRVFPKIMKGFDRVLLDAPCSGTGVISKDEEVKMNKDERDILRCAHLQKELLLSAIDCCDAKSKTGGYIVYSTCSVLSEENEGVIEYALKKRNVKLVPTGLDFGREGFVNFQQNRYHPHMKLTRRFYPHTHNMDGFFVAKLKKFSNKIPGTGNTSADGEAEDESSEVTDKKSSEKNTKQTKNVKNSTDSDSDDEEEKGKSSKKDKSKNKWLEKKSNKKKFKPGQFKKFKSAEKSKK</sequence>
<feature type="compositionally biased region" description="Basic and acidic residues" evidence="10">
    <location>
        <begin position="641"/>
        <end position="659"/>
    </location>
</feature>
<dbReference type="GO" id="GO:0009383">
    <property type="term" value="F:rRNA (cytosine-C5-)-methyltransferase activity"/>
    <property type="evidence" value="ECO:0007669"/>
    <property type="project" value="TreeGrafter"/>
</dbReference>
<dbReference type="GO" id="GO:0003723">
    <property type="term" value="F:RNA binding"/>
    <property type="evidence" value="ECO:0007669"/>
    <property type="project" value="UniProtKB-UniRule"/>
</dbReference>
<dbReference type="InterPro" id="IPR023267">
    <property type="entry name" value="RCMT"/>
</dbReference>